<dbReference type="eggNOG" id="COG3266">
    <property type="taxonomic scope" value="Bacteria"/>
</dbReference>
<dbReference type="InterPro" id="IPR020805">
    <property type="entry name" value="Cell_div_FtsZ_CS"/>
</dbReference>
<accession>D2Q0G2</accession>
<dbReference type="EMBL" id="CP001736">
    <property type="protein sequence ID" value="ADB31954.1"/>
    <property type="molecule type" value="Genomic_DNA"/>
</dbReference>
<dbReference type="PRINTS" id="PR00423">
    <property type="entry name" value="CELLDVISFTSZ"/>
</dbReference>
<keyword evidence="6 8" id="KW-0717">Septation</keyword>
<evidence type="ECO:0000256" key="4">
    <source>
        <dbReference type="ARBA" id="ARBA00022741"/>
    </source>
</evidence>
<dbReference type="InterPro" id="IPR045061">
    <property type="entry name" value="FtsZ/CetZ"/>
</dbReference>
<dbReference type="InterPro" id="IPR036525">
    <property type="entry name" value="Tubulin/FtsZ_GTPase_sf"/>
</dbReference>
<dbReference type="Pfam" id="PF12327">
    <property type="entry name" value="FtsZ_C"/>
    <property type="match status" value="1"/>
</dbReference>
<keyword evidence="3 8" id="KW-0132">Cell division</keyword>
<evidence type="ECO:0000313" key="14">
    <source>
        <dbReference type="EMBL" id="ADB31954.1"/>
    </source>
</evidence>
<evidence type="ECO:0000256" key="3">
    <source>
        <dbReference type="ARBA" id="ARBA00022618"/>
    </source>
</evidence>
<dbReference type="GO" id="GO:0051258">
    <property type="term" value="P:protein polymerization"/>
    <property type="evidence" value="ECO:0007669"/>
    <property type="project" value="UniProtKB-UniRule"/>
</dbReference>
<feature type="binding site" evidence="8">
    <location>
        <position position="140"/>
    </location>
    <ligand>
        <name>GTP</name>
        <dbReference type="ChEBI" id="CHEBI:37565"/>
    </ligand>
</feature>
<dbReference type="SMART" id="SM00864">
    <property type="entry name" value="Tubulin"/>
    <property type="match status" value="1"/>
</dbReference>
<dbReference type="InterPro" id="IPR024757">
    <property type="entry name" value="FtsZ_C"/>
</dbReference>
<protein>
    <recommendedName>
        <fullName evidence="8 9">Cell division protein FtsZ</fullName>
    </recommendedName>
</protein>
<name>D2Q0G2_KRIFD</name>
<comment type="subunit">
    <text evidence="8">Homodimer. Polymerizes to form a dynamic ring structure in a strictly GTP-dependent manner. Interacts directly with several other division proteins.</text>
</comment>
<evidence type="ECO:0000259" key="13">
    <source>
        <dbReference type="SMART" id="SM00865"/>
    </source>
</evidence>
<dbReference type="Gene3D" id="3.30.1330.20">
    <property type="entry name" value="Tubulin/FtsZ, C-terminal domain"/>
    <property type="match status" value="1"/>
</dbReference>
<feature type="compositionally biased region" description="Polar residues" evidence="11">
    <location>
        <begin position="323"/>
        <end position="333"/>
    </location>
</feature>
<comment type="similarity">
    <text evidence="1 8 10">Belongs to the FtsZ family.</text>
</comment>
<dbReference type="OrthoDB" id="9813375at2"/>
<reference evidence="14 15" key="2">
    <citation type="journal article" date="2010" name="Stand. Genomic Sci.">
        <title>Complete genome sequence of Kribbella flavida type strain (IFO 14399).</title>
        <authorList>
            <person name="Pukall R."/>
            <person name="Lapidus A."/>
            <person name="Glavina Del Rio T."/>
            <person name="Copeland A."/>
            <person name="Tice H."/>
            <person name="Cheng J.-F."/>
            <person name="Lucas S."/>
            <person name="Chen F."/>
            <person name="Nolan M."/>
            <person name="LaButti K."/>
            <person name="Pati A."/>
            <person name="Ivanova N."/>
            <person name="Mavrommatis K."/>
            <person name="Mikhailova N."/>
            <person name="Pitluck S."/>
            <person name="Bruce D."/>
            <person name="Goodwin L."/>
            <person name="Land M."/>
            <person name="Hauser L."/>
            <person name="Chang Y.-J."/>
            <person name="Jeffries C.D."/>
            <person name="Chen A."/>
            <person name="Palaniappan K."/>
            <person name="Chain P."/>
            <person name="Rohde M."/>
            <person name="Goeker M."/>
            <person name="Bristow J."/>
            <person name="Eisen J.A."/>
            <person name="Markowitz V."/>
            <person name="Hugenholtz P."/>
            <person name="Kyrpides N.C."/>
            <person name="Klenk H.-P."/>
            <person name="Brettin T."/>
        </authorList>
    </citation>
    <scope>NUCLEOTIDE SEQUENCE [LARGE SCALE GENOMIC DNA]</scope>
    <source>
        <strain evidence="15">DSM 17836 / JCM 10339 / NBRC 14399</strain>
    </source>
</reference>
<sequence length="534" mass="53695">MAAPQNYLALIKVVGIGGGGVNAVNRMIEHGLKGVEFIAINTDAQALLMSDADVKLDIGREETRGLGAGANPAIGQKAAEDHAEEIEEALKGADMVFVTAGEGGGTGTGGAPVVSRIARSLGALTIGVVTRPFSFEGKRRATQAEDGIAALREEVDTLIVIPNDRLLTISDRAVSVLDAFKQADQVLLQGVSGITDLITTPGLINVDFADVKAVMSNAGSALMGIGSSRGEDRAVAAAEAAISSPLLEASIEGAHGVLLSIAGGSDLGLFEINEAAQLVSESAHTDANIIFGAVIDDALGDEVRVTVIAAGFDGGMPKRREQAMSSARPQNRAGSAEAPPQRQDQGAFSAPMHQTGGTPGGAGSPGQAGGAPGQTGGGYSTAQPGNGAGNQASGGFGGQPQNGQGATSPQSAPPQVPGTVPFSPANPHPGATQSQPQPPAGDGGGQVSQAPFGAPVSDDTVPVPNSTESRPGTGTTHSARPQPGEPVRTPPPAQHNPAPYSTPSAAPAQQTPPTRPARPKPDPEDDLDIPDFLK</sequence>
<dbReference type="STRING" id="479435.Kfla_2889"/>
<dbReference type="InterPro" id="IPR003008">
    <property type="entry name" value="Tubulin_FtsZ_GTPase"/>
</dbReference>
<keyword evidence="5 8" id="KW-0342">GTP-binding</keyword>
<evidence type="ECO:0000256" key="2">
    <source>
        <dbReference type="ARBA" id="ARBA00022490"/>
    </source>
</evidence>
<evidence type="ECO:0000313" key="15">
    <source>
        <dbReference type="Proteomes" id="UP000007967"/>
    </source>
</evidence>
<keyword evidence="4 8" id="KW-0547">Nucleotide-binding</keyword>
<dbReference type="PROSITE" id="PS01134">
    <property type="entry name" value="FTSZ_1"/>
    <property type="match status" value="1"/>
</dbReference>
<proteinExistence type="inferred from homology"/>
<dbReference type="Proteomes" id="UP000007967">
    <property type="component" value="Chromosome"/>
</dbReference>
<dbReference type="GO" id="GO:0032153">
    <property type="term" value="C:cell division site"/>
    <property type="evidence" value="ECO:0007669"/>
    <property type="project" value="UniProtKB-UniRule"/>
</dbReference>
<feature type="compositionally biased region" description="Low complexity" evidence="11">
    <location>
        <begin position="497"/>
        <end position="512"/>
    </location>
</feature>
<dbReference type="CDD" id="cd02201">
    <property type="entry name" value="FtsZ_type1"/>
    <property type="match status" value="1"/>
</dbReference>
<dbReference type="HOGENOM" id="CLU_024865_2_1_11"/>
<feature type="binding site" evidence="8">
    <location>
        <begin position="105"/>
        <end position="107"/>
    </location>
    <ligand>
        <name>GTP</name>
        <dbReference type="ChEBI" id="CHEBI:37565"/>
    </ligand>
</feature>
<dbReference type="NCBIfam" id="TIGR00065">
    <property type="entry name" value="ftsZ"/>
    <property type="match status" value="1"/>
</dbReference>
<feature type="domain" description="Tubulin/FtsZ GTPase" evidence="12">
    <location>
        <begin position="10"/>
        <end position="202"/>
    </location>
</feature>
<feature type="region of interest" description="Disordered" evidence="11">
    <location>
        <begin position="315"/>
        <end position="534"/>
    </location>
</feature>
<feature type="compositionally biased region" description="Gly residues" evidence="11">
    <location>
        <begin position="357"/>
        <end position="379"/>
    </location>
</feature>
<dbReference type="InterPro" id="IPR008280">
    <property type="entry name" value="Tub_FtsZ_C"/>
</dbReference>
<gene>
    <name evidence="8" type="primary">ftsZ</name>
    <name evidence="14" type="ordered locus">Kfla_2889</name>
</gene>
<dbReference type="Pfam" id="PF00091">
    <property type="entry name" value="Tubulin"/>
    <property type="match status" value="1"/>
</dbReference>
<evidence type="ECO:0000256" key="7">
    <source>
        <dbReference type="ARBA" id="ARBA00023306"/>
    </source>
</evidence>
<dbReference type="KEGG" id="kfl:Kfla_2889"/>
<keyword evidence="15" id="KW-1185">Reference proteome</keyword>
<feature type="compositionally biased region" description="Polar residues" evidence="11">
    <location>
        <begin position="463"/>
        <end position="479"/>
    </location>
</feature>
<dbReference type="Gene3D" id="3.40.50.1440">
    <property type="entry name" value="Tubulin/FtsZ, GTPase domain"/>
    <property type="match status" value="1"/>
</dbReference>
<dbReference type="AlphaFoldDB" id="D2Q0G2"/>
<reference evidence="15" key="1">
    <citation type="submission" date="2009-09" db="EMBL/GenBank/DDBJ databases">
        <title>The complete genome of Kribbella flavida DSM 17836.</title>
        <authorList>
            <consortium name="US DOE Joint Genome Institute (JGI-PGF)"/>
            <person name="Lucas S."/>
            <person name="Copeland A."/>
            <person name="Lapidus A."/>
            <person name="Glavina del Rio T."/>
            <person name="Dalin E."/>
            <person name="Tice H."/>
            <person name="Bruce D."/>
            <person name="Goodwin L."/>
            <person name="Pitluck S."/>
            <person name="Kyrpides N."/>
            <person name="Mavromatis K."/>
            <person name="Ivanova N."/>
            <person name="Saunders E."/>
            <person name="Brettin T."/>
            <person name="Detter J.C."/>
            <person name="Han C."/>
            <person name="Larimer F."/>
            <person name="Land M."/>
            <person name="Hauser L."/>
            <person name="Markowitz V."/>
            <person name="Cheng J.-F."/>
            <person name="Hugenholtz P."/>
            <person name="Woyke T."/>
            <person name="Wu D."/>
            <person name="Pukall R."/>
            <person name="Klenk H.-P."/>
            <person name="Eisen J.A."/>
        </authorList>
    </citation>
    <scope>NUCLEOTIDE SEQUENCE [LARGE SCALE GENOMIC DNA]</scope>
    <source>
        <strain evidence="15">DSM 17836 / JCM 10339 / NBRC 14399</strain>
    </source>
</reference>
<keyword evidence="7 8" id="KW-0131">Cell cycle</keyword>
<feature type="compositionally biased region" description="Acidic residues" evidence="11">
    <location>
        <begin position="523"/>
        <end position="534"/>
    </location>
</feature>
<evidence type="ECO:0000256" key="6">
    <source>
        <dbReference type="ARBA" id="ARBA00023210"/>
    </source>
</evidence>
<dbReference type="GO" id="GO:0005525">
    <property type="term" value="F:GTP binding"/>
    <property type="evidence" value="ECO:0007669"/>
    <property type="project" value="UniProtKB-UniRule"/>
</dbReference>
<evidence type="ECO:0000256" key="11">
    <source>
        <dbReference type="SAM" id="MobiDB-lite"/>
    </source>
</evidence>
<dbReference type="eggNOG" id="COG0206">
    <property type="taxonomic scope" value="Bacteria"/>
</dbReference>
<dbReference type="GO" id="GO:0005737">
    <property type="term" value="C:cytoplasm"/>
    <property type="evidence" value="ECO:0007669"/>
    <property type="project" value="UniProtKB-SubCell"/>
</dbReference>
<organism evidence="14 15">
    <name type="scientific">Kribbella flavida (strain DSM 17836 / JCM 10339 / NBRC 14399)</name>
    <dbReference type="NCBI Taxonomy" id="479435"/>
    <lineage>
        <taxon>Bacteria</taxon>
        <taxon>Bacillati</taxon>
        <taxon>Actinomycetota</taxon>
        <taxon>Actinomycetes</taxon>
        <taxon>Propionibacteriales</taxon>
        <taxon>Kribbellaceae</taxon>
        <taxon>Kribbella</taxon>
    </lineage>
</organism>
<feature type="binding site" evidence="8">
    <location>
        <position position="136"/>
    </location>
    <ligand>
        <name>GTP</name>
        <dbReference type="ChEBI" id="CHEBI:37565"/>
    </ligand>
</feature>
<feature type="compositionally biased region" description="Gly residues" evidence="11">
    <location>
        <begin position="386"/>
        <end position="400"/>
    </location>
</feature>
<dbReference type="HAMAP" id="MF_00909">
    <property type="entry name" value="FtsZ"/>
    <property type="match status" value="1"/>
</dbReference>
<feature type="domain" description="Tubulin/FtsZ 2-layer sandwich" evidence="13">
    <location>
        <begin position="204"/>
        <end position="321"/>
    </location>
</feature>
<dbReference type="PANTHER" id="PTHR30314:SF3">
    <property type="entry name" value="MITOCHONDRIAL DIVISION PROTEIN FSZA"/>
    <property type="match status" value="1"/>
</dbReference>
<keyword evidence="2 8" id="KW-0963">Cytoplasm</keyword>
<dbReference type="SUPFAM" id="SSF52490">
    <property type="entry name" value="Tubulin nucleotide-binding domain-like"/>
    <property type="match status" value="1"/>
</dbReference>
<comment type="function">
    <text evidence="8 10">Essential cell division protein that forms a contractile ring structure (Z ring) at the future cell division site. The regulation of the ring assembly controls the timing and the location of cell division. One of the functions of the FtsZ ring is to recruit other cell division proteins to the septum to produce a new cell wall between the dividing cells. Binds GTP and shows GTPase activity.</text>
</comment>
<dbReference type="InterPro" id="IPR018316">
    <property type="entry name" value="Tubulin/FtsZ_2-layer-sand-dom"/>
</dbReference>
<evidence type="ECO:0000256" key="5">
    <source>
        <dbReference type="ARBA" id="ARBA00023134"/>
    </source>
</evidence>
<dbReference type="InterPro" id="IPR000158">
    <property type="entry name" value="Cell_div_FtsZ"/>
</dbReference>
<comment type="subcellular location">
    <subcellularLocation>
        <location evidence="8">Cytoplasm</location>
    </subcellularLocation>
    <text evidence="8">Assembles at midcell at the inner surface of the cytoplasmic membrane.</text>
</comment>
<dbReference type="GO" id="GO:0000917">
    <property type="term" value="P:division septum assembly"/>
    <property type="evidence" value="ECO:0007669"/>
    <property type="project" value="UniProtKB-KW"/>
</dbReference>
<dbReference type="GO" id="GO:0003924">
    <property type="term" value="F:GTPase activity"/>
    <property type="evidence" value="ECO:0007669"/>
    <property type="project" value="UniProtKB-UniRule"/>
</dbReference>
<dbReference type="SUPFAM" id="SSF55307">
    <property type="entry name" value="Tubulin C-terminal domain-like"/>
    <property type="match status" value="1"/>
</dbReference>
<dbReference type="FunFam" id="3.30.1330.20:FF:000005">
    <property type="entry name" value="Cell division protein FtsZ"/>
    <property type="match status" value="1"/>
</dbReference>
<dbReference type="InterPro" id="IPR037103">
    <property type="entry name" value="Tubulin/FtsZ-like_C"/>
</dbReference>
<feature type="binding site" evidence="8">
    <location>
        <begin position="18"/>
        <end position="22"/>
    </location>
    <ligand>
        <name>GTP</name>
        <dbReference type="ChEBI" id="CHEBI:37565"/>
    </ligand>
</feature>
<dbReference type="GO" id="GO:0043093">
    <property type="term" value="P:FtsZ-dependent cytokinesis"/>
    <property type="evidence" value="ECO:0007669"/>
    <property type="project" value="UniProtKB-UniRule"/>
</dbReference>
<dbReference type="PROSITE" id="PS01135">
    <property type="entry name" value="FTSZ_2"/>
    <property type="match status" value="1"/>
</dbReference>
<evidence type="ECO:0000256" key="8">
    <source>
        <dbReference type="HAMAP-Rule" id="MF_00909"/>
    </source>
</evidence>
<feature type="binding site" evidence="8">
    <location>
        <position position="184"/>
    </location>
    <ligand>
        <name>GTP</name>
        <dbReference type="ChEBI" id="CHEBI:37565"/>
    </ligand>
</feature>
<evidence type="ECO:0000256" key="1">
    <source>
        <dbReference type="ARBA" id="ARBA00009690"/>
    </source>
</evidence>
<evidence type="ECO:0000256" key="9">
    <source>
        <dbReference type="NCBIfam" id="TIGR00065"/>
    </source>
</evidence>
<dbReference type="PANTHER" id="PTHR30314">
    <property type="entry name" value="CELL DIVISION PROTEIN FTSZ-RELATED"/>
    <property type="match status" value="1"/>
</dbReference>
<evidence type="ECO:0000259" key="12">
    <source>
        <dbReference type="SMART" id="SM00864"/>
    </source>
</evidence>
<dbReference type="FunFam" id="3.40.50.1440:FF:000001">
    <property type="entry name" value="Cell division protein FtsZ"/>
    <property type="match status" value="1"/>
</dbReference>
<dbReference type="SMART" id="SM00865">
    <property type="entry name" value="Tubulin_C"/>
    <property type="match status" value="1"/>
</dbReference>
<evidence type="ECO:0000256" key="10">
    <source>
        <dbReference type="RuleBase" id="RU000631"/>
    </source>
</evidence>